<evidence type="ECO:0000256" key="1">
    <source>
        <dbReference type="ARBA" id="ARBA00004651"/>
    </source>
</evidence>
<proteinExistence type="inferred from homology"/>
<gene>
    <name evidence="10" type="ORF">HL667_18530</name>
</gene>
<dbReference type="EMBL" id="JABFDN010000005">
    <property type="protein sequence ID" value="NPU67007.1"/>
    <property type="molecule type" value="Genomic_DNA"/>
</dbReference>
<dbReference type="RefSeq" id="WP_172112092.1">
    <property type="nucleotide sequence ID" value="NZ_JABFDN010000005.1"/>
</dbReference>
<dbReference type="PANTHER" id="PTHR11795">
    <property type="entry name" value="BRANCHED-CHAIN AMINO ACID TRANSPORT SYSTEM PERMEASE PROTEIN LIVH"/>
    <property type="match status" value="1"/>
</dbReference>
<feature type="transmembrane region" description="Helical" evidence="9">
    <location>
        <begin position="6"/>
        <end position="26"/>
    </location>
</feature>
<evidence type="ECO:0000313" key="11">
    <source>
        <dbReference type="Proteomes" id="UP000886476"/>
    </source>
</evidence>
<feature type="transmembrane region" description="Helical" evidence="9">
    <location>
        <begin position="91"/>
        <end position="111"/>
    </location>
</feature>
<evidence type="ECO:0000256" key="3">
    <source>
        <dbReference type="ARBA" id="ARBA00022475"/>
    </source>
</evidence>
<comment type="similarity">
    <text evidence="8">Belongs to the binding-protein-dependent transport system permease family. LivHM subfamily.</text>
</comment>
<comment type="caution">
    <text evidence="10">The sequence shown here is derived from an EMBL/GenBank/DDBJ whole genome shotgun (WGS) entry which is preliminary data.</text>
</comment>
<evidence type="ECO:0000313" key="10">
    <source>
        <dbReference type="EMBL" id="NPU67007.1"/>
    </source>
</evidence>
<feature type="transmembrane region" description="Helical" evidence="9">
    <location>
        <begin position="182"/>
        <end position="201"/>
    </location>
</feature>
<sequence>MLTVALDAVTTAAMLFIIAAGLLIVFGVMKIINFAHAAFLTVGAYSALVGSQLGLPWFLVLPLAFIAGAICGGVTEMVIVRRLYKRPLDAILATWGLGIVLGQLITLTFGREVQFVQAPISGTVHVFGADYSAYRLVMIVAAVIVGLLFTGLLNGTRLGLSTKAVIMNEMLAQALGVDSSRVRLITFALGSGLAALSGALITPLSSVDPNMGVPWLIGAFMLVMVSGGSLLALAGSCAVLGTLQVLVSTFINPILGGLTIAICAAIVLRIRPEGFARA</sequence>
<keyword evidence="5" id="KW-0029">Amino-acid transport</keyword>
<keyword evidence="7 9" id="KW-0472">Membrane</keyword>
<dbReference type="InterPro" id="IPR001851">
    <property type="entry name" value="ABC_transp_permease"/>
</dbReference>
<comment type="subcellular location">
    <subcellularLocation>
        <location evidence="1">Cell membrane</location>
        <topology evidence="1">Multi-pass membrane protein</topology>
    </subcellularLocation>
</comment>
<dbReference type="CDD" id="cd06582">
    <property type="entry name" value="TM_PBP1_LivH_like"/>
    <property type="match status" value="1"/>
</dbReference>
<dbReference type="PANTHER" id="PTHR11795:SF447">
    <property type="entry name" value="ABC TRANSPORTER PERMEASE PROTEIN"/>
    <property type="match status" value="1"/>
</dbReference>
<feature type="transmembrane region" description="Helical" evidence="9">
    <location>
        <begin position="131"/>
        <end position="153"/>
    </location>
</feature>
<accession>A0ABX2CFL5</accession>
<feature type="transmembrane region" description="Helical" evidence="9">
    <location>
        <begin position="57"/>
        <end position="79"/>
    </location>
</feature>
<evidence type="ECO:0000256" key="2">
    <source>
        <dbReference type="ARBA" id="ARBA00022448"/>
    </source>
</evidence>
<feature type="transmembrane region" description="Helical" evidence="9">
    <location>
        <begin position="213"/>
        <end position="233"/>
    </location>
</feature>
<name>A0ABX2CFL5_9BRAD</name>
<evidence type="ECO:0000256" key="8">
    <source>
        <dbReference type="ARBA" id="ARBA00037998"/>
    </source>
</evidence>
<evidence type="ECO:0000256" key="9">
    <source>
        <dbReference type="SAM" id="Phobius"/>
    </source>
</evidence>
<dbReference type="Pfam" id="PF02653">
    <property type="entry name" value="BPD_transp_2"/>
    <property type="match status" value="1"/>
</dbReference>
<reference evidence="10" key="1">
    <citation type="submission" date="2020-05" db="EMBL/GenBank/DDBJ databases">
        <title>Nod-independent and nitrogen-fixing Bradyrhizobium aeschynomene sp. nov. isolated from nodules of Aeschynomene indica.</title>
        <authorList>
            <person name="Zhang Z."/>
        </authorList>
    </citation>
    <scope>NUCLEOTIDE SEQUENCE</scope>
    <source>
        <strain evidence="10">83012</strain>
    </source>
</reference>
<evidence type="ECO:0000256" key="6">
    <source>
        <dbReference type="ARBA" id="ARBA00022989"/>
    </source>
</evidence>
<feature type="transmembrane region" description="Helical" evidence="9">
    <location>
        <begin position="33"/>
        <end position="51"/>
    </location>
</feature>
<protein>
    <submittedName>
        <fullName evidence="10">Branched-chain amino acid ABC transporter permease</fullName>
    </submittedName>
</protein>
<evidence type="ECO:0000256" key="4">
    <source>
        <dbReference type="ARBA" id="ARBA00022692"/>
    </source>
</evidence>
<keyword evidence="4 9" id="KW-0812">Transmembrane</keyword>
<keyword evidence="6 9" id="KW-1133">Transmembrane helix</keyword>
<evidence type="ECO:0000256" key="5">
    <source>
        <dbReference type="ARBA" id="ARBA00022970"/>
    </source>
</evidence>
<keyword evidence="11" id="KW-1185">Reference proteome</keyword>
<keyword evidence="3" id="KW-1003">Cell membrane</keyword>
<keyword evidence="2" id="KW-0813">Transport</keyword>
<feature type="transmembrane region" description="Helical" evidence="9">
    <location>
        <begin position="245"/>
        <end position="268"/>
    </location>
</feature>
<dbReference type="InterPro" id="IPR052157">
    <property type="entry name" value="BCAA_transport_permease"/>
</dbReference>
<evidence type="ECO:0000256" key="7">
    <source>
        <dbReference type="ARBA" id="ARBA00023136"/>
    </source>
</evidence>
<organism evidence="10 11">
    <name type="scientific">Bradyrhizobium aeschynomenes</name>
    <dbReference type="NCBI Taxonomy" id="2734909"/>
    <lineage>
        <taxon>Bacteria</taxon>
        <taxon>Pseudomonadati</taxon>
        <taxon>Pseudomonadota</taxon>
        <taxon>Alphaproteobacteria</taxon>
        <taxon>Hyphomicrobiales</taxon>
        <taxon>Nitrobacteraceae</taxon>
        <taxon>Bradyrhizobium</taxon>
    </lineage>
</organism>
<dbReference type="Proteomes" id="UP000886476">
    <property type="component" value="Unassembled WGS sequence"/>
</dbReference>